<evidence type="ECO:0000256" key="8">
    <source>
        <dbReference type="ARBA" id="ARBA00023136"/>
    </source>
</evidence>
<dbReference type="InterPro" id="IPR003369">
    <property type="entry name" value="TatA/B/E"/>
</dbReference>
<evidence type="ECO:0000256" key="3">
    <source>
        <dbReference type="ARBA" id="ARBA00022475"/>
    </source>
</evidence>
<comment type="caution">
    <text evidence="10">The sequence shown here is derived from an EMBL/GenBank/DDBJ whole genome shotgun (WGS) entry which is preliminary data.</text>
</comment>
<keyword evidence="8" id="KW-0472">Membrane</keyword>
<sequence length="121" mass="13049">MFDIGFSELMVIGVVALIVIGPERLPKVARTLGHLLGRAQRYVSDVKSDINREIQLDELKKLQTQVTDSARAMEESVRKEYDSARSAIEAPAQEAAAELQSAAKLAEGLPQAGDTTGKPTA</sequence>
<dbReference type="PANTHER" id="PTHR33162:SF1">
    <property type="entry name" value="SEC-INDEPENDENT PROTEIN TRANSLOCASE PROTEIN TATA, CHLOROPLASTIC"/>
    <property type="match status" value="1"/>
</dbReference>
<dbReference type="NCBIfam" id="TIGR01410">
    <property type="entry name" value="tatB"/>
    <property type="match status" value="1"/>
</dbReference>
<feature type="region of interest" description="Disordered" evidence="9">
    <location>
        <begin position="99"/>
        <end position="121"/>
    </location>
</feature>
<keyword evidence="4" id="KW-0812">Transmembrane</keyword>
<evidence type="ECO:0000256" key="7">
    <source>
        <dbReference type="ARBA" id="ARBA00023010"/>
    </source>
</evidence>
<evidence type="ECO:0000256" key="5">
    <source>
        <dbReference type="ARBA" id="ARBA00022927"/>
    </source>
</evidence>
<dbReference type="GO" id="GO:0043953">
    <property type="term" value="P:protein transport by the Tat complex"/>
    <property type="evidence" value="ECO:0007669"/>
    <property type="project" value="InterPro"/>
</dbReference>
<dbReference type="InterPro" id="IPR018448">
    <property type="entry name" value="TatB"/>
</dbReference>
<reference evidence="10" key="1">
    <citation type="submission" date="2019-08" db="EMBL/GenBank/DDBJ databases">
        <authorList>
            <person name="Kucharzyk K."/>
            <person name="Murdoch R.W."/>
            <person name="Higgins S."/>
            <person name="Loffler F."/>
        </authorList>
    </citation>
    <scope>NUCLEOTIDE SEQUENCE</scope>
</reference>
<keyword evidence="3" id="KW-1003">Cell membrane</keyword>
<dbReference type="Gene3D" id="1.20.5.3310">
    <property type="match status" value="1"/>
</dbReference>
<evidence type="ECO:0000256" key="2">
    <source>
        <dbReference type="ARBA" id="ARBA00022448"/>
    </source>
</evidence>
<dbReference type="PANTHER" id="PTHR33162">
    <property type="entry name" value="SEC-INDEPENDENT PROTEIN TRANSLOCASE PROTEIN TATA, CHLOROPLASTIC"/>
    <property type="match status" value="1"/>
</dbReference>
<keyword evidence="5" id="KW-0653">Protein transport</keyword>
<gene>
    <name evidence="10" type="primary">tatB_10</name>
    <name evidence="10" type="ORF">SDC9_164798</name>
</gene>
<name>A0A645FSL2_9ZZZZ</name>
<dbReference type="GO" id="GO:0016020">
    <property type="term" value="C:membrane"/>
    <property type="evidence" value="ECO:0007669"/>
    <property type="project" value="UniProtKB-SubCell"/>
</dbReference>
<accession>A0A645FSL2</accession>
<keyword evidence="2" id="KW-0813">Transport</keyword>
<evidence type="ECO:0000256" key="6">
    <source>
        <dbReference type="ARBA" id="ARBA00022989"/>
    </source>
</evidence>
<comment type="subcellular location">
    <subcellularLocation>
        <location evidence="1">Membrane</location>
        <topology evidence="1">Single-pass membrane protein</topology>
    </subcellularLocation>
</comment>
<dbReference type="PRINTS" id="PR01506">
    <property type="entry name" value="TATBPROTEIN"/>
</dbReference>
<organism evidence="10">
    <name type="scientific">bioreactor metagenome</name>
    <dbReference type="NCBI Taxonomy" id="1076179"/>
    <lineage>
        <taxon>unclassified sequences</taxon>
        <taxon>metagenomes</taxon>
        <taxon>ecological metagenomes</taxon>
    </lineage>
</organism>
<dbReference type="EMBL" id="VSSQ01064577">
    <property type="protein sequence ID" value="MPN17445.1"/>
    <property type="molecule type" value="Genomic_DNA"/>
</dbReference>
<dbReference type="AlphaFoldDB" id="A0A645FSL2"/>
<dbReference type="Pfam" id="PF02416">
    <property type="entry name" value="TatA_B_E"/>
    <property type="match status" value="1"/>
</dbReference>
<evidence type="ECO:0000256" key="4">
    <source>
        <dbReference type="ARBA" id="ARBA00022692"/>
    </source>
</evidence>
<dbReference type="GO" id="GO:0008320">
    <property type="term" value="F:protein transmembrane transporter activity"/>
    <property type="evidence" value="ECO:0007669"/>
    <property type="project" value="InterPro"/>
</dbReference>
<evidence type="ECO:0000313" key="10">
    <source>
        <dbReference type="EMBL" id="MPN17445.1"/>
    </source>
</evidence>
<proteinExistence type="inferred from homology"/>
<evidence type="ECO:0000256" key="9">
    <source>
        <dbReference type="SAM" id="MobiDB-lite"/>
    </source>
</evidence>
<keyword evidence="7" id="KW-0811">Translocation</keyword>
<keyword evidence="6" id="KW-1133">Transmembrane helix</keyword>
<dbReference type="HAMAP" id="MF_00237">
    <property type="entry name" value="TatB"/>
    <property type="match status" value="1"/>
</dbReference>
<protein>
    <submittedName>
        <fullName evidence="10">Sec-independent protein translocase protein TatB</fullName>
    </submittedName>
</protein>
<evidence type="ECO:0000256" key="1">
    <source>
        <dbReference type="ARBA" id="ARBA00004167"/>
    </source>
</evidence>